<keyword evidence="2" id="KW-1185">Reference proteome</keyword>
<evidence type="ECO:0000256" key="1">
    <source>
        <dbReference type="SAM" id="SignalP"/>
    </source>
</evidence>
<dbReference type="Proteomes" id="UP000046392">
    <property type="component" value="Unplaced"/>
</dbReference>
<dbReference type="WBParaSite" id="SPAL_0000938200.1">
    <property type="protein sequence ID" value="SPAL_0000938200.1"/>
    <property type="gene ID" value="SPAL_0000938200"/>
</dbReference>
<proteinExistence type="predicted"/>
<organism evidence="2 3">
    <name type="scientific">Strongyloides papillosus</name>
    <name type="common">Intestinal threadworm</name>
    <dbReference type="NCBI Taxonomy" id="174720"/>
    <lineage>
        <taxon>Eukaryota</taxon>
        <taxon>Metazoa</taxon>
        <taxon>Ecdysozoa</taxon>
        <taxon>Nematoda</taxon>
        <taxon>Chromadorea</taxon>
        <taxon>Rhabditida</taxon>
        <taxon>Tylenchina</taxon>
        <taxon>Panagrolaimomorpha</taxon>
        <taxon>Strongyloidoidea</taxon>
        <taxon>Strongyloididae</taxon>
        <taxon>Strongyloides</taxon>
    </lineage>
</organism>
<reference evidence="3" key="1">
    <citation type="submission" date="2017-02" db="UniProtKB">
        <authorList>
            <consortium name="WormBaseParasite"/>
        </authorList>
    </citation>
    <scope>IDENTIFICATION</scope>
</reference>
<evidence type="ECO:0000313" key="3">
    <source>
        <dbReference type="WBParaSite" id="SPAL_0000938200.1"/>
    </source>
</evidence>
<accession>A0A0N5BU60</accession>
<feature type="chain" id="PRO_5005895013" evidence="1">
    <location>
        <begin position="20"/>
        <end position="119"/>
    </location>
</feature>
<keyword evidence="1" id="KW-0732">Signal</keyword>
<feature type="signal peptide" evidence="1">
    <location>
        <begin position="1"/>
        <end position="19"/>
    </location>
</feature>
<protein>
    <submittedName>
        <fullName evidence="3">Pro-melanin concentrating hormone</fullName>
    </submittedName>
</protein>
<evidence type="ECO:0000313" key="2">
    <source>
        <dbReference type="Proteomes" id="UP000046392"/>
    </source>
</evidence>
<name>A0A0N5BU60_STREA</name>
<sequence length="119" mass="13371">MNSLSIAILVGVLINISYGYKHNCFEKTTIRCTIILMPGEPAYKLFLDSLKDSETSHGIGLLTGETDQDLINKENALIEKYVSEESKKTFFSKLNNVYYKPGSKVEITPCNSSGNCRYY</sequence>
<dbReference type="AlphaFoldDB" id="A0A0N5BU60"/>